<organism evidence="1 2">
    <name type="scientific">Nemania bipapillata</name>
    <dbReference type="NCBI Taxonomy" id="110536"/>
    <lineage>
        <taxon>Eukaryota</taxon>
        <taxon>Fungi</taxon>
        <taxon>Dikarya</taxon>
        <taxon>Ascomycota</taxon>
        <taxon>Pezizomycotina</taxon>
        <taxon>Sordariomycetes</taxon>
        <taxon>Xylariomycetidae</taxon>
        <taxon>Xylariales</taxon>
        <taxon>Xylariaceae</taxon>
        <taxon>Nemania</taxon>
    </lineage>
</organism>
<dbReference type="Proteomes" id="UP001153334">
    <property type="component" value="Unassembled WGS sequence"/>
</dbReference>
<keyword evidence="2" id="KW-1185">Reference proteome</keyword>
<reference evidence="1" key="1">
    <citation type="submission" date="2022-11" db="EMBL/GenBank/DDBJ databases">
        <title>Genome Sequence of Nemania bipapillata.</title>
        <authorList>
            <person name="Buettner E."/>
        </authorList>
    </citation>
    <scope>NUCLEOTIDE SEQUENCE</scope>
    <source>
        <strain evidence="1">CP14</strain>
    </source>
</reference>
<comment type="caution">
    <text evidence="1">The sequence shown here is derived from an EMBL/GenBank/DDBJ whole genome shotgun (WGS) entry which is preliminary data.</text>
</comment>
<gene>
    <name evidence="1" type="ORF">ONZ43_g2202</name>
</gene>
<dbReference type="EMBL" id="JAPESX010000436">
    <property type="protein sequence ID" value="KAJ8121312.1"/>
    <property type="molecule type" value="Genomic_DNA"/>
</dbReference>
<name>A0ACC2J1E1_9PEZI</name>
<accession>A0ACC2J1E1</accession>
<sequence length="858" mass="96230">MDPASSWCSGMVIFLFPRNGKPHEKADPLVVDRLRQILEPTRTEEEHEAELLEDQDTTWFGYGRDASNHPQLYDYGLFAAIMAETHTEEAGERYPQLASFIGETGAGKSTLIKLLIDRQDLTSPQGSKYYSPVTSSNQDRISTTGDVHLYADPSTLHASSPLLFVDCEGLSGGEAAPKQLRQAQDGSSHSNYPRRYASPRKIEWAQTPQTQKREYAVSQLYPRILYTFSDVVVFVLRNPRSFESTVLHKLIKWGAASIDKSINQPVLPHAIIVLNATDTNVDEKEWDISKATQMLLSDISDAIRREPILQQYAQIWRQRGRRLNTTKELLECYYASISVVRVPYKGSYMLMNEQAGKLSDLIKDRCAAAHAMKKQVRMLANTEKLQFYLQAAFDHFTRDLNTPFDFVKEMLRHSPASRNFEGNILGLAVLIKNNALHPSIRNDAEQIFRAIGPMIASCVMLDAVRQKLPGTISRLLDDRLGHNPKGHQNKQGKIIGHGEYQSNFDVAAFQTVWEQLIRASLIQVQSASAQLAHEFPDRSELEIAALLHQERLNELYSNNLGSALSFISYSSCLCCLRELPETSRTTIEINRCPLHVREVIASPPWVIVTKPRYAGARTLCLDGGGVRGIVQLQVLRELEKILGSDLPIQLFFDLIVGTDFGGVIAIALGVKKWSVSSAIEKFKDLYHEAYIARGISKLPLSGAFSIFYHKSLYKHQPLESALRRYLSEQPLFGATTHRSWIAASTKVAVTATSIANRQDVVFANYNRPDLPEKKIPYHFSRSDTPAKEIRMWEAARATTATAPLFSPFKKGETETEYSSGGMRSMCPILIAHYEAKSVWKDVADTPPDLVLSVGSGPR</sequence>
<proteinExistence type="predicted"/>
<evidence type="ECO:0000313" key="1">
    <source>
        <dbReference type="EMBL" id="KAJ8121312.1"/>
    </source>
</evidence>
<evidence type="ECO:0000313" key="2">
    <source>
        <dbReference type="Proteomes" id="UP001153334"/>
    </source>
</evidence>
<protein>
    <submittedName>
        <fullName evidence="1">Uncharacterized protein</fullName>
    </submittedName>
</protein>